<evidence type="ECO:0000256" key="3">
    <source>
        <dbReference type="SAM" id="SignalP"/>
    </source>
</evidence>
<organism evidence="5 6">
    <name type="scientific">Nocardioides jiangsuensis</name>
    <dbReference type="NCBI Taxonomy" id="2866161"/>
    <lineage>
        <taxon>Bacteria</taxon>
        <taxon>Bacillati</taxon>
        <taxon>Actinomycetota</taxon>
        <taxon>Actinomycetes</taxon>
        <taxon>Propionibacteriales</taxon>
        <taxon>Nocardioidaceae</taxon>
        <taxon>Nocardioides</taxon>
    </lineage>
</organism>
<accession>A0ABS7RP87</accession>
<keyword evidence="6" id="KW-1185">Reference proteome</keyword>
<proteinExistence type="inferred from homology"/>
<dbReference type="PANTHER" id="PTHR22946">
    <property type="entry name" value="DIENELACTONE HYDROLASE DOMAIN-CONTAINING PROTEIN-RELATED"/>
    <property type="match status" value="1"/>
</dbReference>
<evidence type="ECO:0000256" key="1">
    <source>
        <dbReference type="ARBA" id="ARBA00008645"/>
    </source>
</evidence>
<evidence type="ECO:0000259" key="4">
    <source>
        <dbReference type="Pfam" id="PF00326"/>
    </source>
</evidence>
<dbReference type="InterPro" id="IPR029058">
    <property type="entry name" value="AB_hydrolase_fold"/>
</dbReference>
<protein>
    <submittedName>
        <fullName evidence="5">Alpha/beta fold hydrolase</fullName>
    </submittedName>
</protein>
<keyword evidence="2 5" id="KW-0378">Hydrolase</keyword>
<comment type="similarity">
    <text evidence="1">Belongs to the AB hydrolase superfamily.</text>
</comment>
<name>A0ABS7RP87_9ACTN</name>
<dbReference type="RefSeq" id="WP_221026641.1">
    <property type="nucleotide sequence ID" value="NZ_JAIEZQ010000003.1"/>
</dbReference>
<feature type="chain" id="PRO_5047213316" evidence="3">
    <location>
        <begin position="21"/>
        <end position="346"/>
    </location>
</feature>
<dbReference type="EMBL" id="JAIEZQ010000003">
    <property type="protein sequence ID" value="MBY9076865.1"/>
    <property type="molecule type" value="Genomic_DNA"/>
</dbReference>
<comment type="caution">
    <text evidence="5">The sequence shown here is derived from an EMBL/GenBank/DDBJ whole genome shotgun (WGS) entry which is preliminary data.</text>
</comment>
<dbReference type="InterPro" id="IPR001375">
    <property type="entry name" value="Peptidase_S9_cat"/>
</dbReference>
<dbReference type="GO" id="GO:0016787">
    <property type="term" value="F:hydrolase activity"/>
    <property type="evidence" value="ECO:0007669"/>
    <property type="project" value="UniProtKB-KW"/>
</dbReference>
<keyword evidence="3" id="KW-0732">Signal</keyword>
<evidence type="ECO:0000256" key="2">
    <source>
        <dbReference type="ARBA" id="ARBA00022801"/>
    </source>
</evidence>
<evidence type="ECO:0000313" key="5">
    <source>
        <dbReference type="EMBL" id="MBY9076865.1"/>
    </source>
</evidence>
<feature type="signal peptide" evidence="3">
    <location>
        <begin position="1"/>
        <end position="20"/>
    </location>
</feature>
<dbReference type="Proteomes" id="UP000754710">
    <property type="component" value="Unassembled WGS sequence"/>
</dbReference>
<sequence>MRRRPVASLVLLLALVLGMAACTEEPTVSGPRPRAGAAVHAAHNDTSTPFNLVSLPALIEHEYDGRDLRLDQVMARELSFTRHHVTYRGGGLTLSGTLTVPSRSGRFPLLVLAHGWQNPAQYDNATATQEQAWLAARGYAVLQPDYRNYGQSDPQPATPVARPLGYPEDVVNAIVATRRARLPFVDTSRVGVVGRSMGGGVALDAVAARPGLVDALVLHSPVSSLAADNFRRWVQVSAGRTRGAATPALERAVVGAYGTPADRPQVWHEASVRHYLDRVDVPVQLHHGDADEVCPVEWSRATAAALRDARQQVQYFEYPGEKHTFEEGWPLLMRRTTAFFDTHLSR</sequence>
<dbReference type="InterPro" id="IPR050261">
    <property type="entry name" value="FrsA_esterase"/>
</dbReference>
<dbReference type="Pfam" id="PF00326">
    <property type="entry name" value="Peptidase_S9"/>
    <property type="match status" value="1"/>
</dbReference>
<dbReference type="PROSITE" id="PS51257">
    <property type="entry name" value="PROKAR_LIPOPROTEIN"/>
    <property type="match status" value="1"/>
</dbReference>
<gene>
    <name evidence="5" type="ORF">K1X13_18700</name>
</gene>
<reference evidence="5 6" key="1">
    <citation type="submission" date="2021-08" db="EMBL/GenBank/DDBJ databases">
        <title>Nocardioides bacterium WL0053 sp. nov., isolated from the sediment.</title>
        <authorList>
            <person name="Wang L."/>
            <person name="Zhang D."/>
            <person name="Zhang A."/>
        </authorList>
    </citation>
    <scope>NUCLEOTIDE SEQUENCE [LARGE SCALE GENOMIC DNA]</scope>
    <source>
        <strain evidence="5 6">WL0053</strain>
    </source>
</reference>
<feature type="domain" description="Peptidase S9 prolyl oligopeptidase catalytic" evidence="4">
    <location>
        <begin position="129"/>
        <end position="344"/>
    </location>
</feature>
<dbReference type="SUPFAM" id="SSF53474">
    <property type="entry name" value="alpha/beta-Hydrolases"/>
    <property type="match status" value="1"/>
</dbReference>
<dbReference type="PANTHER" id="PTHR22946:SF9">
    <property type="entry name" value="POLYKETIDE TRANSFERASE AF380"/>
    <property type="match status" value="1"/>
</dbReference>
<evidence type="ECO:0000313" key="6">
    <source>
        <dbReference type="Proteomes" id="UP000754710"/>
    </source>
</evidence>
<dbReference type="Gene3D" id="3.40.50.1820">
    <property type="entry name" value="alpha/beta hydrolase"/>
    <property type="match status" value="1"/>
</dbReference>